<proteinExistence type="predicted"/>
<name>A0ABP7FDT6_9ACTN</name>
<sequence>MSAATERRWGRSPVHVHEHARAAALQAQHPGVIVWYGETSGHYYAMDADGLHEAPNLEALALRMWWHTHRPRPRHATTAPTGRRSSAATASRASTAHAGRPGRGAVARSRH</sequence>
<feature type="region of interest" description="Disordered" evidence="1">
    <location>
        <begin position="70"/>
        <end position="111"/>
    </location>
</feature>
<feature type="compositionally biased region" description="Low complexity" evidence="1">
    <location>
        <begin position="76"/>
        <end position="99"/>
    </location>
</feature>
<protein>
    <submittedName>
        <fullName evidence="2">Uncharacterized protein</fullName>
    </submittedName>
</protein>
<comment type="caution">
    <text evidence="2">The sequence shown here is derived from an EMBL/GenBank/DDBJ whole genome shotgun (WGS) entry which is preliminary data.</text>
</comment>
<keyword evidence="3" id="KW-1185">Reference proteome</keyword>
<accession>A0ABP7FDT6</accession>
<evidence type="ECO:0000313" key="3">
    <source>
        <dbReference type="Proteomes" id="UP001500908"/>
    </source>
</evidence>
<gene>
    <name evidence="2" type="ORF">GCM10022402_16670</name>
</gene>
<evidence type="ECO:0000256" key="1">
    <source>
        <dbReference type="SAM" id="MobiDB-lite"/>
    </source>
</evidence>
<dbReference type="RefSeq" id="WP_344969206.1">
    <property type="nucleotide sequence ID" value="NZ_BAABDD010000006.1"/>
</dbReference>
<organism evidence="2 3">
    <name type="scientific">Salinactinospora qingdaonensis</name>
    <dbReference type="NCBI Taxonomy" id="702744"/>
    <lineage>
        <taxon>Bacteria</taxon>
        <taxon>Bacillati</taxon>
        <taxon>Actinomycetota</taxon>
        <taxon>Actinomycetes</taxon>
        <taxon>Streptosporangiales</taxon>
        <taxon>Nocardiopsidaceae</taxon>
        <taxon>Salinactinospora</taxon>
    </lineage>
</organism>
<dbReference type="Proteomes" id="UP001500908">
    <property type="component" value="Unassembled WGS sequence"/>
</dbReference>
<evidence type="ECO:0000313" key="2">
    <source>
        <dbReference type="EMBL" id="GAA3737333.1"/>
    </source>
</evidence>
<reference evidence="3" key="1">
    <citation type="journal article" date="2019" name="Int. J. Syst. Evol. Microbiol.">
        <title>The Global Catalogue of Microorganisms (GCM) 10K type strain sequencing project: providing services to taxonomists for standard genome sequencing and annotation.</title>
        <authorList>
            <consortium name="The Broad Institute Genomics Platform"/>
            <consortium name="The Broad Institute Genome Sequencing Center for Infectious Disease"/>
            <person name="Wu L."/>
            <person name="Ma J."/>
        </authorList>
    </citation>
    <scope>NUCLEOTIDE SEQUENCE [LARGE SCALE GENOMIC DNA]</scope>
    <source>
        <strain evidence="3">JCM 17137</strain>
    </source>
</reference>
<dbReference type="EMBL" id="BAABDD010000006">
    <property type="protein sequence ID" value="GAA3737333.1"/>
    <property type="molecule type" value="Genomic_DNA"/>
</dbReference>